<dbReference type="SUPFAM" id="SSF49764">
    <property type="entry name" value="HSP20-like chaperones"/>
    <property type="match status" value="1"/>
</dbReference>
<proteinExistence type="inferred from homology"/>
<dbReference type="InterPro" id="IPR031107">
    <property type="entry name" value="Small_HSP"/>
</dbReference>
<dbReference type="PROSITE" id="PS01031">
    <property type="entry name" value="SHSP"/>
    <property type="match status" value="1"/>
</dbReference>
<keyword evidence="5" id="KW-1185">Reference proteome</keyword>
<comment type="similarity">
    <text evidence="1 2">Belongs to the small heat shock protein (HSP20) family.</text>
</comment>
<dbReference type="EMBL" id="REFO01000012">
    <property type="protein sequence ID" value="RMA96023.1"/>
    <property type="molecule type" value="Genomic_DNA"/>
</dbReference>
<dbReference type="InterPro" id="IPR002068">
    <property type="entry name" value="A-crystallin/Hsp20_dom"/>
</dbReference>
<evidence type="ECO:0000259" key="3">
    <source>
        <dbReference type="PROSITE" id="PS01031"/>
    </source>
</evidence>
<dbReference type="OrthoDB" id="9811615at2"/>
<comment type="caution">
    <text evidence="4">The sequence shown here is derived from an EMBL/GenBank/DDBJ whole genome shotgun (WGS) entry which is preliminary data.</text>
</comment>
<dbReference type="AlphaFoldDB" id="A0A3M0BF30"/>
<dbReference type="InterPro" id="IPR008978">
    <property type="entry name" value="HSP20-like_chaperone"/>
</dbReference>
<evidence type="ECO:0000256" key="2">
    <source>
        <dbReference type="RuleBase" id="RU003616"/>
    </source>
</evidence>
<name>A0A3M0BF30_9AQUI</name>
<dbReference type="PANTHER" id="PTHR11527">
    <property type="entry name" value="HEAT-SHOCK PROTEIN 20 FAMILY MEMBER"/>
    <property type="match status" value="1"/>
</dbReference>
<gene>
    <name evidence="4" type="ORF">CLV39_1034</name>
</gene>
<reference evidence="4 5" key="1">
    <citation type="submission" date="2018-10" db="EMBL/GenBank/DDBJ databases">
        <title>Genomic Encyclopedia of Archaeal and Bacterial Type Strains, Phase II (KMG-II): from individual species to whole genera.</title>
        <authorList>
            <person name="Goeker M."/>
        </authorList>
    </citation>
    <scope>NUCLEOTIDE SEQUENCE [LARGE SCALE GENOMIC DNA]</scope>
    <source>
        <strain evidence="4 5">VM1</strain>
    </source>
</reference>
<dbReference type="RefSeq" id="WP_121923162.1">
    <property type="nucleotide sequence ID" value="NZ_REFO01000012.1"/>
</dbReference>
<dbReference type="Pfam" id="PF00011">
    <property type="entry name" value="HSP20"/>
    <property type="match status" value="1"/>
</dbReference>
<sequence>MIRNGAFPIDILDDGENYYIIMDCPSVIPESFEIYGDEKQIIIKGVKAGLKIEGKYILIERYKGKFLRKLSLPQPINIEKAKAEYKEGVLIIKAPKIKDEILIDSRIKIKISYRR</sequence>
<protein>
    <submittedName>
        <fullName evidence="4">HSP20 family protein</fullName>
    </submittedName>
</protein>
<organism evidence="4 5">
    <name type="scientific">Hydrogenothermus marinus</name>
    <dbReference type="NCBI Taxonomy" id="133270"/>
    <lineage>
        <taxon>Bacteria</taxon>
        <taxon>Pseudomonadati</taxon>
        <taxon>Aquificota</taxon>
        <taxon>Aquificia</taxon>
        <taxon>Aquificales</taxon>
        <taxon>Hydrogenothermaceae</taxon>
        <taxon>Hydrogenothermus</taxon>
    </lineage>
</organism>
<dbReference type="CDD" id="cd06464">
    <property type="entry name" value="ACD_sHsps-like"/>
    <property type="match status" value="1"/>
</dbReference>
<dbReference type="Proteomes" id="UP000280842">
    <property type="component" value="Unassembled WGS sequence"/>
</dbReference>
<accession>A0A3M0BF30</accession>
<evidence type="ECO:0000313" key="5">
    <source>
        <dbReference type="Proteomes" id="UP000280842"/>
    </source>
</evidence>
<dbReference type="Gene3D" id="2.60.40.790">
    <property type="match status" value="1"/>
</dbReference>
<evidence type="ECO:0000256" key="1">
    <source>
        <dbReference type="PROSITE-ProRule" id="PRU00285"/>
    </source>
</evidence>
<evidence type="ECO:0000313" key="4">
    <source>
        <dbReference type="EMBL" id="RMA96023.1"/>
    </source>
</evidence>
<feature type="domain" description="SHSP" evidence="3">
    <location>
        <begin position="1"/>
        <end position="112"/>
    </location>
</feature>